<feature type="chain" id="PRO_5022864317" evidence="1">
    <location>
        <begin position="26"/>
        <end position="139"/>
    </location>
</feature>
<keyword evidence="3" id="KW-1185">Reference proteome</keyword>
<protein>
    <submittedName>
        <fullName evidence="2">Uncharacterized protein</fullName>
    </submittedName>
</protein>
<reference evidence="2 3" key="1">
    <citation type="submission" date="2018-03" db="EMBL/GenBank/DDBJ databases">
        <authorList>
            <person name="Guldener U."/>
        </authorList>
    </citation>
    <scope>NUCLEOTIDE SEQUENCE [LARGE SCALE GENOMIC DNA]</scope>
    <source>
        <strain evidence="2 3">NBRC100155</strain>
    </source>
</reference>
<sequence>MLISKLSFNLMAVLAVGSSIPYISAESTVTSETIPNAPKVKPEHPLFACASKSRTCRQSNNYDDLAYDGNLQLFDCSDEKLPIQIWRRIINRFFRNAFYVSCQKDDKTCEAYVRDNKLDKISDRSETRAAAMLTLSATR</sequence>
<gene>
    <name evidence="2" type="ORF">UTRI_00891_B</name>
</gene>
<dbReference type="EMBL" id="OOIN01000001">
    <property type="protein sequence ID" value="SPO20494.1"/>
    <property type="molecule type" value="Genomic_DNA"/>
</dbReference>
<feature type="signal peptide" evidence="1">
    <location>
        <begin position="1"/>
        <end position="25"/>
    </location>
</feature>
<dbReference type="Proteomes" id="UP000324022">
    <property type="component" value="Unassembled WGS sequence"/>
</dbReference>
<evidence type="ECO:0000256" key="1">
    <source>
        <dbReference type="SAM" id="SignalP"/>
    </source>
</evidence>
<dbReference type="AlphaFoldDB" id="A0A5C3DQ58"/>
<evidence type="ECO:0000313" key="3">
    <source>
        <dbReference type="Proteomes" id="UP000324022"/>
    </source>
</evidence>
<evidence type="ECO:0000313" key="2">
    <source>
        <dbReference type="EMBL" id="SPO20494.1"/>
    </source>
</evidence>
<name>A0A5C3DQ58_9BASI</name>
<proteinExistence type="predicted"/>
<organism evidence="2 3">
    <name type="scientific">Ustilago trichophora</name>
    <dbReference type="NCBI Taxonomy" id="86804"/>
    <lineage>
        <taxon>Eukaryota</taxon>
        <taxon>Fungi</taxon>
        <taxon>Dikarya</taxon>
        <taxon>Basidiomycota</taxon>
        <taxon>Ustilaginomycotina</taxon>
        <taxon>Ustilaginomycetes</taxon>
        <taxon>Ustilaginales</taxon>
        <taxon>Ustilaginaceae</taxon>
        <taxon>Ustilago</taxon>
    </lineage>
</organism>
<accession>A0A5C3DQ58</accession>
<keyword evidence="1" id="KW-0732">Signal</keyword>